<dbReference type="GO" id="GO:0016853">
    <property type="term" value="F:isomerase activity"/>
    <property type="evidence" value="ECO:0007669"/>
    <property type="project" value="UniProtKB-KW"/>
</dbReference>
<name>A0A1B1UJS1_9BRAD</name>
<dbReference type="AlphaFoldDB" id="A0A1B1UJS1"/>
<keyword evidence="12" id="KW-0456">Lyase</keyword>
<dbReference type="PANTHER" id="PTHR23309:SF49">
    <property type="entry name" value="PEROXISOMAL BIFUNCTIONAL ENZYME"/>
    <property type="match status" value="1"/>
</dbReference>
<evidence type="ECO:0000256" key="4">
    <source>
        <dbReference type="ARBA" id="ARBA00011245"/>
    </source>
</evidence>
<comment type="catalytic activity">
    <reaction evidence="14">
        <text>a (3S)-3-hydroxyacyl-CoA + NAD(+) = a 3-oxoacyl-CoA + NADH + H(+)</text>
        <dbReference type="Rhea" id="RHEA:22432"/>
        <dbReference type="ChEBI" id="CHEBI:15378"/>
        <dbReference type="ChEBI" id="CHEBI:57318"/>
        <dbReference type="ChEBI" id="CHEBI:57540"/>
        <dbReference type="ChEBI" id="CHEBI:57945"/>
        <dbReference type="ChEBI" id="CHEBI:90726"/>
        <dbReference type="EC" id="1.1.1.35"/>
    </reaction>
</comment>
<keyword evidence="6" id="KW-0442">Lipid degradation</keyword>
<feature type="domain" description="3-hydroxyacyl-CoA dehydrogenase NAD binding" evidence="17">
    <location>
        <begin position="298"/>
        <end position="473"/>
    </location>
</feature>
<dbReference type="PANTHER" id="PTHR23309">
    <property type="entry name" value="3-HYDROXYACYL-COA DEHYROGENASE"/>
    <property type="match status" value="1"/>
</dbReference>
<evidence type="ECO:0000259" key="16">
    <source>
        <dbReference type="Pfam" id="PF00725"/>
    </source>
</evidence>
<comment type="similarity">
    <text evidence="15">Belongs to the enoyl-CoA hydratase/isomerase family.</text>
</comment>
<dbReference type="EMBL" id="CP016428">
    <property type="protein sequence ID" value="ANW03010.1"/>
    <property type="molecule type" value="Genomic_DNA"/>
</dbReference>
<dbReference type="SUPFAM" id="SSF48179">
    <property type="entry name" value="6-phosphogluconate dehydrogenase C-terminal domain-like"/>
    <property type="match status" value="2"/>
</dbReference>
<evidence type="ECO:0000256" key="12">
    <source>
        <dbReference type="ARBA" id="ARBA00023239"/>
    </source>
</evidence>
<evidence type="ECO:0000256" key="3">
    <source>
        <dbReference type="ARBA" id="ARBA00008750"/>
    </source>
</evidence>
<keyword evidence="10" id="KW-0576">Peroxisome</keyword>
<dbReference type="SUPFAM" id="SSF51735">
    <property type="entry name" value="NAD(P)-binding Rossmann-fold domains"/>
    <property type="match status" value="1"/>
</dbReference>
<dbReference type="GO" id="GO:0003857">
    <property type="term" value="F:(3S)-3-hydroxyacyl-CoA dehydrogenase (NAD+) activity"/>
    <property type="evidence" value="ECO:0007669"/>
    <property type="project" value="UniProtKB-EC"/>
</dbReference>
<keyword evidence="19" id="KW-1185">Reference proteome</keyword>
<feature type="domain" description="3-hydroxyacyl-CoA dehydrogenase C-terminal" evidence="16">
    <location>
        <begin position="478"/>
        <end position="562"/>
    </location>
</feature>
<evidence type="ECO:0000313" key="18">
    <source>
        <dbReference type="EMBL" id="ANW03010.1"/>
    </source>
</evidence>
<dbReference type="GO" id="GO:0004300">
    <property type="term" value="F:enoyl-CoA hydratase activity"/>
    <property type="evidence" value="ECO:0007669"/>
    <property type="project" value="UniProtKB-ARBA"/>
</dbReference>
<evidence type="ECO:0000256" key="15">
    <source>
        <dbReference type="RuleBase" id="RU003707"/>
    </source>
</evidence>
<dbReference type="PROSITE" id="PS00166">
    <property type="entry name" value="ENOYL_COA_HYDRATASE"/>
    <property type="match status" value="1"/>
</dbReference>
<evidence type="ECO:0000256" key="14">
    <source>
        <dbReference type="ARBA" id="ARBA00049556"/>
    </source>
</evidence>
<dbReference type="UniPathway" id="UPA00659"/>
<keyword evidence="5" id="KW-0276">Fatty acid metabolism</keyword>
<dbReference type="Pfam" id="PF00725">
    <property type="entry name" value="3HCDH"/>
    <property type="match status" value="2"/>
</dbReference>
<dbReference type="SUPFAM" id="SSF52096">
    <property type="entry name" value="ClpP/crotonase"/>
    <property type="match status" value="1"/>
</dbReference>
<dbReference type="InterPro" id="IPR008927">
    <property type="entry name" value="6-PGluconate_DH-like_C_sf"/>
</dbReference>
<evidence type="ECO:0000256" key="5">
    <source>
        <dbReference type="ARBA" id="ARBA00022832"/>
    </source>
</evidence>
<evidence type="ECO:0000256" key="6">
    <source>
        <dbReference type="ARBA" id="ARBA00022963"/>
    </source>
</evidence>
<dbReference type="KEGG" id="bic:LMTR13_25505"/>
<protein>
    <submittedName>
        <fullName evidence="18">3-hydroxyacyl-CoA dehydrogenase</fullName>
    </submittedName>
</protein>
<comment type="pathway">
    <text evidence="2">Lipid metabolism; fatty acid beta-oxidation.</text>
</comment>
<dbReference type="STRING" id="1274631.LMTR13_25505"/>
<dbReference type="GO" id="GO:0006635">
    <property type="term" value="P:fatty acid beta-oxidation"/>
    <property type="evidence" value="ECO:0007669"/>
    <property type="project" value="UniProtKB-UniPathway"/>
</dbReference>
<dbReference type="Gene3D" id="1.10.1040.50">
    <property type="match status" value="1"/>
</dbReference>
<dbReference type="Gene3D" id="3.90.226.10">
    <property type="entry name" value="2-enoyl-CoA Hydratase, Chain A, domain 1"/>
    <property type="match status" value="1"/>
</dbReference>
<dbReference type="Pfam" id="PF02737">
    <property type="entry name" value="3HCDH_N"/>
    <property type="match status" value="1"/>
</dbReference>
<dbReference type="InterPro" id="IPR036291">
    <property type="entry name" value="NAD(P)-bd_dom_sf"/>
</dbReference>
<evidence type="ECO:0000256" key="1">
    <source>
        <dbReference type="ARBA" id="ARBA00004275"/>
    </source>
</evidence>
<keyword evidence="7" id="KW-0560">Oxidoreductase</keyword>
<evidence type="ECO:0000313" key="19">
    <source>
        <dbReference type="Proteomes" id="UP000092839"/>
    </source>
</evidence>
<proteinExistence type="inferred from homology"/>
<keyword evidence="13" id="KW-0511">Multifunctional enzyme</keyword>
<comment type="similarity">
    <text evidence="3">In the N-terminal section; belongs to the enoyl-CoA hydratase/isomerase family.</text>
</comment>
<dbReference type="RefSeq" id="WP_065730202.1">
    <property type="nucleotide sequence ID" value="NZ_CP016428.1"/>
</dbReference>
<dbReference type="Proteomes" id="UP000092839">
    <property type="component" value="Chromosome"/>
</dbReference>
<dbReference type="CDD" id="cd06558">
    <property type="entry name" value="crotonase-like"/>
    <property type="match status" value="1"/>
</dbReference>
<gene>
    <name evidence="18" type="ORF">LMTR13_25505</name>
</gene>
<dbReference type="GO" id="GO:0070403">
    <property type="term" value="F:NAD+ binding"/>
    <property type="evidence" value="ECO:0007669"/>
    <property type="project" value="InterPro"/>
</dbReference>
<dbReference type="OrthoDB" id="9771883at2"/>
<evidence type="ECO:0000256" key="9">
    <source>
        <dbReference type="ARBA" id="ARBA00023098"/>
    </source>
</evidence>
<evidence type="ECO:0000256" key="13">
    <source>
        <dbReference type="ARBA" id="ARBA00023268"/>
    </source>
</evidence>
<comment type="subunit">
    <text evidence="4">Monomer.</text>
</comment>
<evidence type="ECO:0000256" key="2">
    <source>
        <dbReference type="ARBA" id="ARBA00005005"/>
    </source>
</evidence>
<dbReference type="InterPro" id="IPR006108">
    <property type="entry name" value="3HC_DH_C"/>
</dbReference>
<dbReference type="FunFam" id="1.10.1040.50:FF:000006">
    <property type="entry name" value="Peroxisomal bifunctional enzyme"/>
    <property type="match status" value="1"/>
</dbReference>
<dbReference type="InterPro" id="IPR029045">
    <property type="entry name" value="ClpP/crotonase-like_dom_sf"/>
</dbReference>
<dbReference type="FunFam" id="3.40.50.720:FF:000009">
    <property type="entry name" value="Fatty oxidation complex, alpha subunit"/>
    <property type="match status" value="1"/>
</dbReference>
<sequence>MDKVVKLEHHDVIAIVTINNPPVNALSAAARGGILECMNAAIADPEVKAIVLTCAGRTFIAGADITEFGKPPKPPGLNELLAALENSPKPIVAAIHGNALGGGLELALVCHFRVAAEDSKFGLPEVKLGILPGAGGTQRLPRAVGPELAVKMIAGGEPISAAEALESGLIDEIVQGPALGGEAFARKVLAEGRPLRKLRDDDSRLAAAKADRSIFTNAVATMTKKSRGLQAPFAAAHAVGYAIDLPFDEGLKKEGEDCMKLLVGDQSKAQRYAFFAERRAQKIPDVPADTPTRPVKRVGILGAGTMGGGIAMNFVNAGIPVTIVEIKEEALDRGLKVIKSNYDRTVARGRLTAEQVDQRMSLLTGSTDMNDLKDCDLVIEAVFELMDVKKNVFKKLDAVCKAGAILATNTSALNIDEIASVTKRPQDVIGLHFFSPANIMKLLEVIRTGQTAKDVIATSMRLAKQIGKVAVLAGVCPGFIGNRMLSKRERQANKMVLEGATLWDVDSALYNFGFPMGPFQMNDLAGLDIGWVKEKSTSSTLIEVLCELGRYGQKTGAGYYDYDENRNPKPSLVTEKIVNELIAKSGKNKRDISHHEILERCIYPMINEGAKILEEGKAIRASDIDVVWVNGYGWPVYRGGPMYYADQIGLDKVLCKMKEFEASMGSDFEPAALLEKLVAEGRKFGDLG</sequence>
<dbReference type="Pfam" id="PF00378">
    <property type="entry name" value="ECH_1"/>
    <property type="match status" value="1"/>
</dbReference>
<keyword evidence="8" id="KW-0520">NAD</keyword>
<dbReference type="InterPro" id="IPR001753">
    <property type="entry name" value="Enoyl-CoA_hydra/iso"/>
</dbReference>
<keyword evidence="11" id="KW-0413">Isomerase</keyword>
<evidence type="ECO:0000256" key="11">
    <source>
        <dbReference type="ARBA" id="ARBA00023235"/>
    </source>
</evidence>
<evidence type="ECO:0000259" key="17">
    <source>
        <dbReference type="Pfam" id="PF02737"/>
    </source>
</evidence>
<reference evidence="18 19" key="1">
    <citation type="submission" date="2016-07" db="EMBL/GenBank/DDBJ databases">
        <title>Complete genome sequence of Bradyrhizobium icense LMTR 13T, a potential inoculant strain isolated from lima bean (Phaseolus lunatus) in Peru.</title>
        <authorList>
            <person name="Ormeno-Orrillo E."/>
            <person name="Duran D."/>
            <person name="Rogel M.A."/>
            <person name="Rey L."/>
            <person name="Imperial J."/>
            <person name="Ruiz-Argueso T."/>
            <person name="Martinez-Romero E."/>
        </authorList>
    </citation>
    <scope>NUCLEOTIDE SEQUENCE [LARGE SCALE GENOMIC DNA]</scope>
    <source>
        <strain evidence="18 19">LMTR 13</strain>
    </source>
</reference>
<feature type="domain" description="3-hydroxyacyl-CoA dehydrogenase C-terminal" evidence="16">
    <location>
        <begin position="597"/>
        <end position="682"/>
    </location>
</feature>
<comment type="subcellular location">
    <subcellularLocation>
        <location evidence="1">Peroxisome</location>
    </subcellularLocation>
</comment>
<organism evidence="18 19">
    <name type="scientific">Bradyrhizobium icense</name>
    <dbReference type="NCBI Taxonomy" id="1274631"/>
    <lineage>
        <taxon>Bacteria</taxon>
        <taxon>Pseudomonadati</taxon>
        <taxon>Pseudomonadota</taxon>
        <taxon>Alphaproteobacteria</taxon>
        <taxon>Hyphomicrobiales</taxon>
        <taxon>Nitrobacteraceae</taxon>
        <taxon>Bradyrhizobium</taxon>
    </lineage>
</organism>
<evidence type="ECO:0000256" key="10">
    <source>
        <dbReference type="ARBA" id="ARBA00023140"/>
    </source>
</evidence>
<dbReference type="InterPro" id="IPR018376">
    <property type="entry name" value="Enoyl-CoA_hyd/isom_CS"/>
</dbReference>
<dbReference type="InterPro" id="IPR006176">
    <property type="entry name" value="3-OHacyl-CoA_DH_NAD-bd"/>
</dbReference>
<evidence type="ECO:0000256" key="7">
    <source>
        <dbReference type="ARBA" id="ARBA00023002"/>
    </source>
</evidence>
<keyword evidence="9" id="KW-0443">Lipid metabolism</keyword>
<dbReference type="Gene3D" id="3.40.50.720">
    <property type="entry name" value="NAD(P)-binding Rossmann-like Domain"/>
    <property type="match status" value="1"/>
</dbReference>
<evidence type="ECO:0000256" key="8">
    <source>
        <dbReference type="ARBA" id="ARBA00023027"/>
    </source>
</evidence>
<accession>A0A1B1UJS1</accession>